<protein>
    <recommendedName>
        <fullName evidence="3 7">Exocyst complex component 2</fullName>
    </recommendedName>
</protein>
<dbReference type="FunFam" id="2.60.40.10:FF:000196">
    <property type="entry name" value="Exocyst complex component 2"/>
    <property type="match status" value="1"/>
</dbReference>
<evidence type="ECO:0000256" key="2">
    <source>
        <dbReference type="ARBA" id="ARBA00010578"/>
    </source>
</evidence>
<evidence type="ECO:0000259" key="8">
    <source>
        <dbReference type="Pfam" id="PF01833"/>
    </source>
</evidence>
<evidence type="ECO:0000313" key="11">
    <source>
        <dbReference type="WBParaSite" id="EEL_0000431401-mRNA-1"/>
    </source>
</evidence>
<keyword evidence="4 7" id="KW-0813">Transport</keyword>
<evidence type="ECO:0000256" key="6">
    <source>
        <dbReference type="ARBA" id="ARBA00022927"/>
    </source>
</evidence>
<name>A0A0R3RRF5_9BILA</name>
<dbReference type="PANTHER" id="PTHR13043">
    <property type="entry name" value="EXOCYST COMPLEX COMPONENT SEC5"/>
    <property type="match status" value="1"/>
</dbReference>
<keyword evidence="10" id="KW-1185">Reference proteome</keyword>
<feature type="domain" description="IPT/TIG" evidence="8">
    <location>
        <begin position="15"/>
        <end position="98"/>
    </location>
</feature>
<dbReference type="Gene3D" id="2.60.40.10">
    <property type="entry name" value="Immunoglobulins"/>
    <property type="match status" value="1"/>
</dbReference>
<dbReference type="Pfam" id="PF15469">
    <property type="entry name" value="Sec5"/>
    <property type="match status" value="1"/>
</dbReference>
<comment type="subunit">
    <text evidence="7">Component of the exocyst complex.</text>
</comment>
<dbReference type="InterPro" id="IPR039481">
    <property type="entry name" value="EXOC2/Sec5_N_dom"/>
</dbReference>
<dbReference type="GO" id="GO:0006887">
    <property type="term" value="P:exocytosis"/>
    <property type="evidence" value="ECO:0007669"/>
    <property type="project" value="UniProtKB-KW"/>
</dbReference>
<dbReference type="SUPFAM" id="SSF81296">
    <property type="entry name" value="E set domains"/>
    <property type="match status" value="1"/>
</dbReference>
<dbReference type="GO" id="GO:0015031">
    <property type="term" value="P:protein transport"/>
    <property type="evidence" value="ECO:0007669"/>
    <property type="project" value="UniProtKB-KW"/>
</dbReference>
<dbReference type="GO" id="GO:0000145">
    <property type="term" value="C:exocyst"/>
    <property type="evidence" value="ECO:0007669"/>
    <property type="project" value="UniProtKB-UniRule"/>
</dbReference>
<reference evidence="11" key="1">
    <citation type="submission" date="2016-04" db="UniProtKB">
        <authorList>
            <consortium name="WormBaseParasite"/>
        </authorList>
    </citation>
    <scope>IDENTIFICATION</scope>
</reference>
<accession>A0A0R3RRF5</accession>
<keyword evidence="6 7" id="KW-0653">Protein transport</keyword>
<evidence type="ECO:0000256" key="4">
    <source>
        <dbReference type="ARBA" id="ARBA00022448"/>
    </source>
</evidence>
<dbReference type="GO" id="GO:0006893">
    <property type="term" value="P:Golgi to plasma membrane transport"/>
    <property type="evidence" value="ECO:0007669"/>
    <property type="project" value="UniProtKB-UniRule"/>
</dbReference>
<comment type="function">
    <text evidence="1 7">Component of the exocyst complex involved in the docking of exocytic vesicles with fusion sites on the plasma membrane.</text>
</comment>
<evidence type="ECO:0000256" key="5">
    <source>
        <dbReference type="ARBA" id="ARBA00022483"/>
    </source>
</evidence>
<organism evidence="10 11">
    <name type="scientific">Elaeophora elaphi</name>
    <dbReference type="NCBI Taxonomy" id="1147741"/>
    <lineage>
        <taxon>Eukaryota</taxon>
        <taxon>Metazoa</taxon>
        <taxon>Ecdysozoa</taxon>
        <taxon>Nematoda</taxon>
        <taxon>Chromadorea</taxon>
        <taxon>Rhabditida</taxon>
        <taxon>Spirurina</taxon>
        <taxon>Spiruromorpha</taxon>
        <taxon>Filarioidea</taxon>
        <taxon>Onchocercidae</taxon>
        <taxon>Elaeophora</taxon>
    </lineage>
</organism>
<evidence type="ECO:0000259" key="9">
    <source>
        <dbReference type="Pfam" id="PF15469"/>
    </source>
</evidence>
<evidence type="ECO:0000256" key="7">
    <source>
        <dbReference type="RuleBase" id="RU365069"/>
    </source>
</evidence>
<dbReference type="PANTHER" id="PTHR13043:SF1">
    <property type="entry name" value="EXOCYST COMPLEX COMPONENT 2"/>
    <property type="match status" value="1"/>
</dbReference>
<dbReference type="InterPro" id="IPR002909">
    <property type="entry name" value="IPT_dom"/>
</dbReference>
<dbReference type="Proteomes" id="UP000050640">
    <property type="component" value="Unplaced"/>
</dbReference>
<dbReference type="STRING" id="1147741.A0A0R3RRF5"/>
<evidence type="ECO:0000313" key="10">
    <source>
        <dbReference type="Proteomes" id="UP000050640"/>
    </source>
</evidence>
<dbReference type="WBParaSite" id="EEL_0000431401-mRNA-1">
    <property type="protein sequence ID" value="EEL_0000431401-mRNA-1"/>
    <property type="gene ID" value="EEL_0000431401"/>
</dbReference>
<evidence type="ECO:0000256" key="1">
    <source>
        <dbReference type="ARBA" id="ARBA00002660"/>
    </source>
</evidence>
<dbReference type="AlphaFoldDB" id="A0A0R3RRF5"/>
<sequence length="898" mass="101813">MTENGGPVSDAAVRPLITGLSPKEGVPGTQIKIRGENLGRNQSDLVALSICGTDCLMSAKWKSPSLIIARIGQAKRGVGEVVLLTKSMGKSTSNVTFRVFIVQVGPLEESAVWVDETRTVPGREAIHNVPETTVALDALGLTVEPHKKMDQTSLMQMFPEGSGNLRMENFNPAWYLLENHRETKLSDLRKGLTYLTQSTKEGEKSSSDLHRANLYSLINCVDTLAALHDKMQLEKNARGWPLTKNISEKLAESHTAANAVFYEVLTRKDRADATRNALSVLTRFRFIFFLSSAIDQNLAKGEYSTILNDYTRAKSLFKDTEVSLFKEVMAELDQKMEIFKRNMKQRLIDMPTSFEDQSKLIKYLKILEPNSDPAWDCITAYHCWLEDLLWQTQRKHLKLAFGQANNSKDSSGIFSLVEENSHNLQDFVQEMVDLITDKLQIFWKLSQIYSSSVTNLTSVDRLCDINQMLINTINVSSWLILNALVPDALPESVLRKYSEQFAKWPPITSSPLTHQLFSSLKILRSCVNFMLDCNFTSEQLQPLLELCVTIRLKCLSKVIERITQGVISLGSGEIWKLENTGLSKTILPDLYETEVNDSMGQIRQVLSSSNYTGELDLFSRERFRSMLVDLFTMILTSVRDCIENVLQLRGAKRPSALFNEGTASSRKLLIAIYNIEYVIGNSLPALCRRLAENGVKYGDVIFEKSKEQLLMFRQNLMKYYLQMKCATFSSMFRSANYDDLPNEEASDYIKELVMYLIFIQSEMCLLAPHLMRELPHFLGSNDLFFKGVYQEQCLHLWVLTPIIQNAFDQLIDRLGHLQNMSVEQTTQVVVDVTALEESVENFLSLETRTVVNSFRAKLVSSLDQSLFQRCLRNFRAAMRMAIASLNCDRTDANDSSDI</sequence>
<feature type="domain" description="Exocyst complex component EXOC2/Sec5 N-terminal" evidence="9">
    <location>
        <begin position="137"/>
        <end position="885"/>
    </location>
</feature>
<dbReference type="InterPro" id="IPR013783">
    <property type="entry name" value="Ig-like_fold"/>
</dbReference>
<comment type="similarity">
    <text evidence="2 7">Belongs to the SEC5 family.</text>
</comment>
<keyword evidence="5 7" id="KW-0268">Exocytosis</keyword>
<proteinExistence type="inferred from homology"/>
<dbReference type="CDD" id="cd00603">
    <property type="entry name" value="IPT_PCSR"/>
    <property type="match status" value="1"/>
</dbReference>
<evidence type="ECO:0000256" key="3">
    <source>
        <dbReference type="ARBA" id="ARBA00017526"/>
    </source>
</evidence>
<dbReference type="Pfam" id="PF01833">
    <property type="entry name" value="TIG"/>
    <property type="match status" value="1"/>
</dbReference>
<dbReference type="InterPro" id="IPR014756">
    <property type="entry name" value="Ig_E-set"/>
</dbReference>
<dbReference type="InterPro" id="IPR029175">
    <property type="entry name" value="EXOC2/Sec5"/>
</dbReference>